<sequence>MIPGSDNVRHIMDETSARSHRGRRKVSRDLLHTIQQTEAQDNTLSLSGFFKKDFHGLPGPLVFGVFPKYFRYTSVNCVAGQGNVFSYLRSKRQELPIHQSDLSIHLPLRPDGRPGLSSALSRRNPSCKPLLSTILPSRSPTTDTGRPAGLGNMLFEETFLAAQHISEASMSLATLGQFSGTCTHSG</sequence>
<dbReference type="AlphaFoldDB" id="A0A448WAP7"/>
<feature type="compositionally biased region" description="Basic and acidic residues" evidence="1">
    <location>
        <begin position="7"/>
        <end position="17"/>
    </location>
</feature>
<evidence type="ECO:0000313" key="3">
    <source>
        <dbReference type="Proteomes" id="UP000784294"/>
    </source>
</evidence>
<reference evidence="2" key="1">
    <citation type="submission" date="2018-11" db="EMBL/GenBank/DDBJ databases">
        <authorList>
            <consortium name="Pathogen Informatics"/>
        </authorList>
    </citation>
    <scope>NUCLEOTIDE SEQUENCE</scope>
</reference>
<evidence type="ECO:0000313" key="2">
    <source>
        <dbReference type="EMBL" id="VEL07149.1"/>
    </source>
</evidence>
<proteinExistence type="predicted"/>
<feature type="region of interest" description="Disordered" evidence="1">
    <location>
        <begin position="1"/>
        <end position="25"/>
    </location>
</feature>
<comment type="caution">
    <text evidence="2">The sequence shown here is derived from an EMBL/GenBank/DDBJ whole genome shotgun (WGS) entry which is preliminary data.</text>
</comment>
<feature type="non-terminal residue" evidence="2">
    <location>
        <position position="186"/>
    </location>
</feature>
<organism evidence="2 3">
    <name type="scientific">Protopolystoma xenopodis</name>
    <dbReference type="NCBI Taxonomy" id="117903"/>
    <lineage>
        <taxon>Eukaryota</taxon>
        <taxon>Metazoa</taxon>
        <taxon>Spiralia</taxon>
        <taxon>Lophotrochozoa</taxon>
        <taxon>Platyhelminthes</taxon>
        <taxon>Monogenea</taxon>
        <taxon>Polyopisthocotylea</taxon>
        <taxon>Polystomatidea</taxon>
        <taxon>Polystomatidae</taxon>
        <taxon>Protopolystoma</taxon>
    </lineage>
</organism>
<evidence type="ECO:0000256" key="1">
    <source>
        <dbReference type="SAM" id="MobiDB-lite"/>
    </source>
</evidence>
<dbReference type="Proteomes" id="UP000784294">
    <property type="component" value="Unassembled WGS sequence"/>
</dbReference>
<keyword evidence="3" id="KW-1185">Reference proteome</keyword>
<gene>
    <name evidence="2" type="ORF">PXEA_LOCUS589</name>
</gene>
<protein>
    <submittedName>
        <fullName evidence="2">Uncharacterized protein</fullName>
    </submittedName>
</protein>
<name>A0A448WAP7_9PLAT</name>
<dbReference type="EMBL" id="CAAALY010001114">
    <property type="protein sequence ID" value="VEL07149.1"/>
    <property type="molecule type" value="Genomic_DNA"/>
</dbReference>
<accession>A0A448WAP7</accession>